<feature type="transmembrane region" description="Helical" evidence="9">
    <location>
        <begin position="30"/>
        <end position="54"/>
    </location>
</feature>
<keyword evidence="6 9" id="KW-1133">Transmembrane helix</keyword>
<dbReference type="EMBL" id="DMAI01000399">
    <property type="protein sequence ID" value="HAE50619.1"/>
    <property type="molecule type" value="Genomic_DNA"/>
</dbReference>
<evidence type="ECO:0000256" key="6">
    <source>
        <dbReference type="ARBA" id="ARBA00022989"/>
    </source>
</evidence>
<evidence type="ECO:0000256" key="9">
    <source>
        <dbReference type="RuleBase" id="RU363032"/>
    </source>
</evidence>
<reference evidence="12 13" key="1">
    <citation type="journal article" date="2018" name="Nat. Biotechnol.">
        <title>A standardized bacterial taxonomy based on genome phylogeny substantially revises the tree of life.</title>
        <authorList>
            <person name="Parks D.H."/>
            <person name="Chuvochina M."/>
            <person name="Waite D.W."/>
            <person name="Rinke C."/>
            <person name="Skarshewski A."/>
            <person name="Chaumeil P.A."/>
            <person name="Hugenholtz P."/>
        </authorList>
    </citation>
    <scope>NUCLEOTIDE SEQUENCE [LARGE SCALE GENOMIC DNA]</scope>
    <source>
        <strain evidence="12">UBA8739</strain>
    </source>
</reference>
<evidence type="ECO:0000313" key="12">
    <source>
        <dbReference type="EMBL" id="HAE50619.1"/>
    </source>
</evidence>
<feature type="region of interest" description="Disordered" evidence="10">
    <location>
        <begin position="1"/>
        <end position="20"/>
    </location>
</feature>
<name>A0A3B9ITQ8_9PROT</name>
<evidence type="ECO:0000256" key="8">
    <source>
        <dbReference type="ARBA" id="ARBA00056719"/>
    </source>
</evidence>
<evidence type="ECO:0000259" key="11">
    <source>
        <dbReference type="PROSITE" id="PS50928"/>
    </source>
</evidence>
<keyword evidence="4" id="KW-1003">Cell membrane</keyword>
<comment type="subcellular location">
    <subcellularLocation>
        <location evidence="1 9">Cell membrane</location>
        <topology evidence="1 9">Multi-pass membrane protein</topology>
    </subcellularLocation>
</comment>
<dbReference type="AlphaFoldDB" id="A0A3B9ITQ8"/>
<dbReference type="Gene3D" id="1.10.3720.10">
    <property type="entry name" value="MetI-like"/>
    <property type="match status" value="1"/>
</dbReference>
<evidence type="ECO:0000256" key="4">
    <source>
        <dbReference type="ARBA" id="ARBA00022475"/>
    </source>
</evidence>
<evidence type="ECO:0000256" key="3">
    <source>
        <dbReference type="ARBA" id="ARBA00022448"/>
    </source>
</evidence>
<sequence>MADRPRPTPPADDTPRPVPYRGGGFAPRRMPLVTGLFFALLFGLWALGSARGWIGALTLPPPGEVLAALARLIETGDLWRHLSASLMRLGLGWALGAALGVAVGLMVGLFSLARATGLPLVTALFPIPKIALLPLFIIWFGIGEPSKVATIAFGVFFPTVINTAGGVAGVPRSLISMGQSFGLSPWRIATRIVLPGALPAILTGFRVSASIGIILLVAAEMIGAEYGLGALVLNAGNLMRLDLLIAGVVVLSALGLVVAFLLGLVEKRLLRWR</sequence>
<organism evidence="12 13">
    <name type="scientific">Tistrella mobilis</name>
    <dbReference type="NCBI Taxonomy" id="171437"/>
    <lineage>
        <taxon>Bacteria</taxon>
        <taxon>Pseudomonadati</taxon>
        <taxon>Pseudomonadota</taxon>
        <taxon>Alphaproteobacteria</taxon>
        <taxon>Geminicoccales</taxon>
        <taxon>Geminicoccaceae</taxon>
        <taxon>Tistrella</taxon>
    </lineage>
</organism>
<dbReference type="InterPro" id="IPR000515">
    <property type="entry name" value="MetI-like"/>
</dbReference>
<feature type="compositionally biased region" description="Pro residues" evidence="10">
    <location>
        <begin position="7"/>
        <end position="18"/>
    </location>
</feature>
<feature type="domain" description="ABC transmembrane type-1" evidence="11">
    <location>
        <begin position="82"/>
        <end position="262"/>
    </location>
</feature>
<accession>A0A3B9ITQ8</accession>
<dbReference type="PROSITE" id="PS50928">
    <property type="entry name" value="ABC_TM1"/>
    <property type="match status" value="1"/>
</dbReference>
<dbReference type="GO" id="GO:0042918">
    <property type="term" value="P:alkanesulfonate transmembrane transport"/>
    <property type="evidence" value="ECO:0007669"/>
    <property type="project" value="UniProtKB-ARBA"/>
</dbReference>
<evidence type="ECO:0000256" key="2">
    <source>
        <dbReference type="ARBA" id="ARBA00009306"/>
    </source>
</evidence>
<dbReference type="FunFam" id="1.10.3720.10:FF:000003">
    <property type="entry name" value="Aliphatic sulfonate ABC transporter permease"/>
    <property type="match status" value="1"/>
</dbReference>
<dbReference type="CDD" id="cd06261">
    <property type="entry name" value="TM_PBP2"/>
    <property type="match status" value="1"/>
</dbReference>
<keyword evidence="5 9" id="KW-0812">Transmembrane</keyword>
<keyword evidence="3 9" id="KW-0813">Transport</keyword>
<feature type="transmembrane region" description="Helical" evidence="9">
    <location>
        <begin position="120"/>
        <end position="142"/>
    </location>
</feature>
<feature type="transmembrane region" description="Helical" evidence="9">
    <location>
        <begin position="148"/>
        <end position="171"/>
    </location>
</feature>
<protein>
    <submittedName>
        <fullName evidence="12">ABC transporter permease</fullName>
    </submittedName>
</protein>
<comment type="similarity">
    <text evidence="2 9">Belongs to the binding-protein-dependent transport system permease family.</text>
</comment>
<feature type="transmembrane region" description="Helical" evidence="9">
    <location>
        <begin position="192"/>
        <end position="223"/>
    </location>
</feature>
<dbReference type="GO" id="GO:0005886">
    <property type="term" value="C:plasma membrane"/>
    <property type="evidence" value="ECO:0007669"/>
    <property type="project" value="UniProtKB-SubCell"/>
</dbReference>
<evidence type="ECO:0000256" key="10">
    <source>
        <dbReference type="SAM" id="MobiDB-lite"/>
    </source>
</evidence>
<comment type="caution">
    <text evidence="12">The sequence shown here is derived from an EMBL/GenBank/DDBJ whole genome shotgun (WGS) entry which is preliminary data.</text>
</comment>
<dbReference type="SUPFAM" id="SSF161098">
    <property type="entry name" value="MetI-like"/>
    <property type="match status" value="1"/>
</dbReference>
<dbReference type="PANTHER" id="PTHR30151">
    <property type="entry name" value="ALKANE SULFONATE ABC TRANSPORTER-RELATED, MEMBRANE SUBUNIT"/>
    <property type="match status" value="1"/>
</dbReference>
<gene>
    <name evidence="12" type="ORF">DCK97_24710</name>
</gene>
<dbReference type="PANTHER" id="PTHR30151:SF38">
    <property type="entry name" value="ALIPHATIC SULFONATES TRANSPORT PERMEASE PROTEIN SSUC-RELATED"/>
    <property type="match status" value="1"/>
</dbReference>
<feature type="transmembrane region" description="Helical" evidence="9">
    <location>
        <begin position="243"/>
        <end position="265"/>
    </location>
</feature>
<evidence type="ECO:0000256" key="5">
    <source>
        <dbReference type="ARBA" id="ARBA00022692"/>
    </source>
</evidence>
<dbReference type="InterPro" id="IPR035906">
    <property type="entry name" value="MetI-like_sf"/>
</dbReference>
<comment type="function">
    <text evidence="8">Probably part of an ABC transporter complex. Probably responsible for the translocation of the substrate across the membrane.</text>
</comment>
<keyword evidence="7 9" id="KW-0472">Membrane</keyword>
<evidence type="ECO:0000313" key="13">
    <source>
        <dbReference type="Proteomes" id="UP000257706"/>
    </source>
</evidence>
<evidence type="ECO:0000256" key="1">
    <source>
        <dbReference type="ARBA" id="ARBA00004651"/>
    </source>
</evidence>
<dbReference type="Proteomes" id="UP000257706">
    <property type="component" value="Unassembled WGS sequence"/>
</dbReference>
<evidence type="ECO:0000256" key="7">
    <source>
        <dbReference type="ARBA" id="ARBA00023136"/>
    </source>
</evidence>
<proteinExistence type="inferred from homology"/>
<dbReference type="Pfam" id="PF00528">
    <property type="entry name" value="BPD_transp_1"/>
    <property type="match status" value="1"/>
</dbReference>
<feature type="transmembrane region" description="Helical" evidence="9">
    <location>
        <begin position="91"/>
        <end position="113"/>
    </location>
</feature>